<dbReference type="AlphaFoldDB" id="A0A1V0UAL1"/>
<proteinExistence type="predicted"/>
<dbReference type="KEGG" id="svu:B1H20_12660"/>
<accession>A0A1V0UAL1</accession>
<dbReference type="OrthoDB" id="4532668at2"/>
<evidence type="ECO:0008006" key="3">
    <source>
        <dbReference type="Google" id="ProtNLM"/>
    </source>
</evidence>
<protein>
    <recommendedName>
        <fullName evidence="3">Sel1 repeat family protein</fullName>
    </recommendedName>
</protein>
<organism evidence="1 2">
    <name type="scientific">Streptomyces violaceoruber</name>
    <dbReference type="NCBI Taxonomy" id="1935"/>
    <lineage>
        <taxon>Bacteria</taxon>
        <taxon>Bacillati</taxon>
        <taxon>Actinomycetota</taxon>
        <taxon>Actinomycetes</taxon>
        <taxon>Kitasatosporales</taxon>
        <taxon>Streptomycetaceae</taxon>
        <taxon>Streptomyces</taxon>
        <taxon>Streptomyces violaceoruber group</taxon>
    </lineage>
</organism>
<evidence type="ECO:0000313" key="1">
    <source>
        <dbReference type="EMBL" id="ARF62161.1"/>
    </source>
</evidence>
<dbReference type="Proteomes" id="UP000192445">
    <property type="component" value="Chromosome"/>
</dbReference>
<dbReference type="RefSeq" id="WP_083192540.1">
    <property type="nucleotide sequence ID" value="NZ_CP020570.1"/>
</dbReference>
<dbReference type="EMBL" id="CP020570">
    <property type="protein sequence ID" value="ARF62161.1"/>
    <property type="molecule type" value="Genomic_DNA"/>
</dbReference>
<dbReference type="Gene3D" id="1.25.40.10">
    <property type="entry name" value="Tetratricopeptide repeat domain"/>
    <property type="match status" value="1"/>
</dbReference>
<dbReference type="STRING" id="1935.B1H20_12660"/>
<dbReference type="SUPFAM" id="SSF81901">
    <property type="entry name" value="HCP-like"/>
    <property type="match status" value="1"/>
</dbReference>
<sequence>MGGQRDVENDAASANSVSGGGFHAPVVQAGAFNGGVHTYYGASPHTGLPPVTDWPRLDAADPIAFGVRPTRKFADEATLPPYVARDGDALLERRMSAAAEAGGLVLVTGEPLSGKSRTAWVGMLANLPGTTRLLAPAAGTDLRGLPLVLRGRGEQPCVIWLDELEGHLGEHGLTPALLADLARLRVPVIATMSDEAYDAHRFGEQVRARVLVGVGAVELTRVWTEAELRRLAGALDEDRRLGDASLWCEDADIAAFLAVGPELWDEWWRARRPNAHPHGHLLVRVAMDLARCGTDDTPVPSSVLREACALYDEGAAQASRESFEDAVAWASKARHGVAGMLLRGAEPDTWRAFPSLHRDAVRHPDAPPVPLGLWLRAMEVVSGNRDLQEVVVDNAQSELEGEADGRPEVGLVLGRLYEATGQDQYAEEWFRHSADAGGVEAAGVVGQVLASGGDVVEALAYLERAAEAGNRYAQGLLVRELVVRAVFWLDRGVGGGSRAAADFRGRLRELIKALPDTVEE</sequence>
<evidence type="ECO:0000313" key="2">
    <source>
        <dbReference type="Proteomes" id="UP000192445"/>
    </source>
</evidence>
<dbReference type="InterPro" id="IPR011990">
    <property type="entry name" value="TPR-like_helical_dom_sf"/>
</dbReference>
<name>A0A1V0UAL1_STRVN</name>
<reference evidence="1 2" key="1">
    <citation type="submission" date="2017-03" db="EMBL/GenBank/DDBJ databases">
        <title>Complete Genome Sequence of a natural compounds producer, Streptomyces violaceus S21.</title>
        <authorList>
            <person name="Zhong C."/>
            <person name="Zhao Z."/>
            <person name="Fu J."/>
            <person name="Zong G."/>
            <person name="Qin R."/>
            <person name="Cao G."/>
        </authorList>
    </citation>
    <scope>NUCLEOTIDE SEQUENCE [LARGE SCALE GENOMIC DNA]</scope>
    <source>
        <strain evidence="1 2">S21</strain>
    </source>
</reference>
<gene>
    <name evidence="1" type="ORF">B1H20_12660</name>
</gene>